<evidence type="ECO:0000256" key="9">
    <source>
        <dbReference type="ARBA" id="ARBA00023136"/>
    </source>
</evidence>
<keyword evidence="6" id="KW-0999">Mitochondrion inner membrane</keyword>
<reference evidence="13" key="1">
    <citation type="journal article" date="2018" name="Nat. Microbiol.">
        <title>Leveraging single-cell genomics to expand the fungal tree of life.</title>
        <authorList>
            <person name="Ahrendt S.R."/>
            <person name="Quandt C.A."/>
            <person name="Ciobanu D."/>
            <person name="Clum A."/>
            <person name="Salamov A."/>
            <person name="Andreopoulos B."/>
            <person name="Cheng J.F."/>
            <person name="Woyke T."/>
            <person name="Pelin A."/>
            <person name="Henrissat B."/>
            <person name="Reynolds N.K."/>
            <person name="Benny G.L."/>
            <person name="Smith M.E."/>
            <person name="James T.Y."/>
            <person name="Grigoriev I.V."/>
        </authorList>
    </citation>
    <scope>NUCLEOTIDE SEQUENCE [LARGE SCALE GENOMIC DNA]</scope>
    <source>
        <strain evidence="13">RSA 1356</strain>
    </source>
</reference>
<protein>
    <submittedName>
        <fullName evidence="12">Mitochondrial carrier domain-containing protein</fullName>
    </submittedName>
</protein>
<keyword evidence="13" id="KW-1185">Reference proteome</keyword>
<dbReference type="OrthoDB" id="1747031at2759"/>
<evidence type="ECO:0000256" key="5">
    <source>
        <dbReference type="ARBA" id="ARBA00022737"/>
    </source>
</evidence>
<dbReference type="Proteomes" id="UP000271241">
    <property type="component" value="Unassembled WGS sequence"/>
</dbReference>
<dbReference type="InterPro" id="IPR023395">
    <property type="entry name" value="MCP_dom_sf"/>
</dbReference>
<keyword evidence="5" id="KW-0677">Repeat</keyword>
<dbReference type="PANTHER" id="PTHR45760">
    <property type="entry name" value="FI19922P1-RELATED"/>
    <property type="match status" value="1"/>
</dbReference>
<evidence type="ECO:0000256" key="3">
    <source>
        <dbReference type="ARBA" id="ARBA00022448"/>
    </source>
</evidence>
<sequence>MKTNQSDGSTVYHKMLSACSGALITSLLVTPLDVVKTRLQSQPAAEAVAEACTAHMRPATFSCPEYIERGGPPIHGHCRPSQAACLCAPPPREAPSSMGFFLQNELGLSRPAQAPLRGTWDGLVTIMRHEGPWTLWRGLLPTLAMSVPSTIMYYVGYEHIRDFLMTAFSDSAYTHQYAPLISGGMMRAVTATVISPLELVRTQMQSHGETPAQTCLGVLRGVAHMMQREGPRSLWRGLEPTLWRDVPFSGKHTALANTAGCVAVYWLGYESIKRGLARNNHEETGVAREFQNAFLAGAASGMIASVLTTPFDVAKTRMQVQDTTGHRQSKSMLHVLRTIAQQEGMSGLTRGITARVAKVAPSCAIMIGCYEVGKRWFVSHG</sequence>
<dbReference type="Gene3D" id="1.50.40.10">
    <property type="entry name" value="Mitochondrial carrier domain"/>
    <property type="match status" value="2"/>
</dbReference>
<comment type="similarity">
    <text evidence="2 11">Belongs to the mitochondrial carrier (TC 2.A.29) family.</text>
</comment>
<dbReference type="GO" id="GO:0005743">
    <property type="term" value="C:mitochondrial inner membrane"/>
    <property type="evidence" value="ECO:0007669"/>
    <property type="project" value="UniProtKB-SubCell"/>
</dbReference>
<keyword evidence="4 10" id="KW-0812">Transmembrane</keyword>
<dbReference type="SUPFAM" id="SSF103506">
    <property type="entry name" value="Mitochondrial carrier"/>
    <property type="match status" value="1"/>
</dbReference>
<evidence type="ECO:0000256" key="11">
    <source>
        <dbReference type="RuleBase" id="RU000488"/>
    </source>
</evidence>
<dbReference type="EMBL" id="KZ992752">
    <property type="protein sequence ID" value="RKP07198.1"/>
    <property type="molecule type" value="Genomic_DNA"/>
</dbReference>
<accession>A0A4P9XMQ5</accession>
<evidence type="ECO:0000256" key="2">
    <source>
        <dbReference type="ARBA" id="ARBA00006375"/>
    </source>
</evidence>
<proteinExistence type="inferred from homology"/>
<evidence type="ECO:0000313" key="13">
    <source>
        <dbReference type="Proteomes" id="UP000271241"/>
    </source>
</evidence>
<evidence type="ECO:0000256" key="7">
    <source>
        <dbReference type="ARBA" id="ARBA00022989"/>
    </source>
</evidence>
<evidence type="ECO:0000256" key="4">
    <source>
        <dbReference type="ARBA" id="ARBA00022692"/>
    </source>
</evidence>
<dbReference type="Pfam" id="PF00153">
    <property type="entry name" value="Mito_carr"/>
    <property type="match status" value="4"/>
</dbReference>
<dbReference type="PANTHER" id="PTHR45760:SF2">
    <property type="entry name" value="FI19922P1-RELATED"/>
    <property type="match status" value="1"/>
</dbReference>
<dbReference type="GO" id="GO:1990542">
    <property type="term" value="P:mitochondrial transmembrane transport"/>
    <property type="evidence" value="ECO:0007669"/>
    <property type="project" value="InterPro"/>
</dbReference>
<keyword evidence="7" id="KW-1133">Transmembrane helix</keyword>
<gene>
    <name evidence="12" type="ORF">THASP1DRAFT_17434</name>
</gene>
<dbReference type="PROSITE" id="PS50920">
    <property type="entry name" value="SOLCAR"/>
    <property type="match status" value="3"/>
</dbReference>
<evidence type="ECO:0000256" key="10">
    <source>
        <dbReference type="PROSITE-ProRule" id="PRU00282"/>
    </source>
</evidence>
<dbReference type="InterPro" id="IPR045315">
    <property type="entry name" value="Mtm1-like"/>
</dbReference>
<dbReference type="STRING" id="78915.A0A4P9XMQ5"/>
<keyword evidence="8" id="KW-0496">Mitochondrion</keyword>
<feature type="repeat" description="Solcar" evidence="10">
    <location>
        <begin position="288"/>
        <end position="376"/>
    </location>
</feature>
<evidence type="ECO:0000313" key="12">
    <source>
        <dbReference type="EMBL" id="RKP07198.1"/>
    </source>
</evidence>
<dbReference type="InterPro" id="IPR018108">
    <property type="entry name" value="MCP_transmembrane"/>
</dbReference>
<evidence type="ECO:0000256" key="6">
    <source>
        <dbReference type="ARBA" id="ARBA00022792"/>
    </source>
</evidence>
<keyword evidence="3 11" id="KW-0813">Transport</keyword>
<feature type="repeat" description="Solcar" evidence="10">
    <location>
        <begin position="9"/>
        <end position="163"/>
    </location>
</feature>
<feature type="repeat" description="Solcar" evidence="10">
    <location>
        <begin position="174"/>
        <end position="262"/>
    </location>
</feature>
<keyword evidence="9 10" id="KW-0472">Membrane</keyword>
<evidence type="ECO:0000256" key="8">
    <source>
        <dbReference type="ARBA" id="ARBA00023128"/>
    </source>
</evidence>
<dbReference type="AlphaFoldDB" id="A0A4P9XMQ5"/>
<comment type="subcellular location">
    <subcellularLocation>
        <location evidence="1">Mitochondrion inner membrane</location>
        <topology evidence="1">Multi-pass membrane protein</topology>
    </subcellularLocation>
</comment>
<evidence type="ECO:0000256" key="1">
    <source>
        <dbReference type="ARBA" id="ARBA00004448"/>
    </source>
</evidence>
<organism evidence="12 13">
    <name type="scientific">Thamnocephalis sphaerospora</name>
    <dbReference type="NCBI Taxonomy" id="78915"/>
    <lineage>
        <taxon>Eukaryota</taxon>
        <taxon>Fungi</taxon>
        <taxon>Fungi incertae sedis</taxon>
        <taxon>Zoopagomycota</taxon>
        <taxon>Zoopagomycotina</taxon>
        <taxon>Zoopagomycetes</taxon>
        <taxon>Zoopagales</taxon>
        <taxon>Sigmoideomycetaceae</taxon>
        <taxon>Thamnocephalis</taxon>
    </lineage>
</organism>
<name>A0A4P9XMQ5_9FUNG</name>